<dbReference type="Pfam" id="PF08546">
    <property type="entry name" value="ApbA_C"/>
    <property type="match status" value="1"/>
</dbReference>
<evidence type="ECO:0000256" key="1">
    <source>
        <dbReference type="ARBA" id="ARBA00007870"/>
    </source>
</evidence>
<evidence type="ECO:0000313" key="7">
    <source>
        <dbReference type="EMBL" id="CAI4210991.1"/>
    </source>
</evidence>
<dbReference type="AlphaFoldDB" id="A0A9P1GUU3"/>
<dbReference type="GO" id="GO:0050661">
    <property type="term" value="F:NADP binding"/>
    <property type="evidence" value="ECO:0007669"/>
    <property type="project" value="TreeGrafter"/>
</dbReference>
<sequence>MLSSTEPPSRPTQPQRPSSNNLSSSASLSDSLKDETPPLWTPSGDGMWYLRKSRRSHPAGVPPVVVSGNQADGSDGSRTLHILGTDAKARLLACELEPFYDSVHLLKPTRRQVLEFEFRSKDGSSGSGETSGEAPGRRPSSPQTHISNLITTGSAVHAVANMEQLKHRIDDKTAVCLMHDGLGVAEELNDKVFNGDDAPKPEYVLGHLPSNKLLRERYTAPFNRTKSSGVNARPVHASTSLKTCLLTPFHKWLHLKFQAMIFAAVVDPVCVVVGCRYDEITQIKWGMTLMMMLLDEIQQVVAALPEVQSSPLIQSMVKRDALRKVCLGKLRSMKPGPSRMAFRLDNGYEPEIESFNGYFIRRGRQLGVACPQNEMVVAMIKAKHGKRLKELDEQIPFEITSRPHRNAY</sequence>
<protein>
    <recommendedName>
        <fullName evidence="9">2-dehydropantoate 2-reductase</fullName>
    </recommendedName>
</protein>
<dbReference type="Gene3D" id="1.10.1040.10">
    <property type="entry name" value="N-(1-d-carboxylethyl)-l-norvaline Dehydrogenase, domain 2"/>
    <property type="match status" value="1"/>
</dbReference>
<feature type="region of interest" description="Disordered" evidence="4">
    <location>
        <begin position="1"/>
        <end position="44"/>
    </location>
</feature>
<gene>
    <name evidence="7" type="ORF">PPNO1_LOCUS787</name>
</gene>
<feature type="region of interest" description="Disordered" evidence="4">
    <location>
        <begin position="117"/>
        <end position="146"/>
    </location>
</feature>
<evidence type="ECO:0000256" key="4">
    <source>
        <dbReference type="SAM" id="MobiDB-lite"/>
    </source>
</evidence>
<feature type="domain" description="Ketopantoate reductase C-terminal" evidence="6">
    <location>
        <begin position="255"/>
        <end position="383"/>
    </location>
</feature>
<dbReference type="OrthoDB" id="73846at2759"/>
<dbReference type="PANTHER" id="PTHR43765:SF2">
    <property type="entry name" value="2-DEHYDROPANTOATE 2-REDUCTASE"/>
    <property type="match status" value="1"/>
</dbReference>
<accession>A0A9P1GUU3</accession>
<dbReference type="InterPro" id="IPR013328">
    <property type="entry name" value="6PGD_dom2"/>
</dbReference>
<comment type="similarity">
    <text evidence="1">Belongs to the ketopantoate reductase family.</text>
</comment>
<organism evidence="7 8">
    <name type="scientific">Parascedosporium putredinis</name>
    <dbReference type="NCBI Taxonomy" id="1442378"/>
    <lineage>
        <taxon>Eukaryota</taxon>
        <taxon>Fungi</taxon>
        <taxon>Dikarya</taxon>
        <taxon>Ascomycota</taxon>
        <taxon>Pezizomycotina</taxon>
        <taxon>Sordariomycetes</taxon>
        <taxon>Hypocreomycetidae</taxon>
        <taxon>Microascales</taxon>
        <taxon>Microascaceae</taxon>
        <taxon>Parascedosporium</taxon>
    </lineage>
</organism>
<dbReference type="GO" id="GO:0008677">
    <property type="term" value="F:2-dehydropantoate 2-reductase activity"/>
    <property type="evidence" value="ECO:0007669"/>
    <property type="project" value="TreeGrafter"/>
</dbReference>
<evidence type="ECO:0000259" key="6">
    <source>
        <dbReference type="Pfam" id="PF08546"/>
    </source>
</evidence>
<comment type="caution">
    <text evidence="7">The sequence shown here is derived from an EMBL/GenBank/DDBJ whole genome shotgun (WGS) entry which is preliminary data.</text>
</comment>
<dbReference type="Pfam" id="PF02558">
    <property type="entry name" value="ApbA"/>
    <property type="match status" value="1"/>
</dbReference>
<evidence type="ECO:0000259" key="5">
    <source>
        <dbReference type="Pfam" id="PF02558"/>
    </source>
</evidence>
<dbReference type="InterPro" id="IPR013752">
    <property type="entry name" value="KPA_reductase"/>
</dbReference>
<dbReference type="GO" id="GO:0005739">
    <property type="term" value="C:mitochondrion"/>
    <property type="evidence" value="ECO:0007669"/>
    <property type="project" value="TreeGrafter"/>
</dbReference>
<dbReference type="EMBL" id="CALLCH030000001">
    <property type="protein sequence ID" value="CAI4210991.1"/>
    <property type="molecule type" value="Genomic_DNA"/>
</dbReference>
<feature type="compositionally biased region" description="Low complexity" evidence="4">
    <location>
        <begin position="1"/>
        <end position="30"/>
    </location>
</feature>
<proteinExistence type="inferred from homology"/>
<dbReference type="SUPFAM" id="SSF48179">
    <property type="entry name" value="6-phosphogluconate dehydrogenase C-terminal domain-like"/>
    <property type="match status" value="1"/>
</dbReference>
<dbReference type="InterPro" id="IPR013332">
    <property type="entry name" value="KPR_N"/>
</dbReference>
<evidence type="ECO:0008006" key="9">
    <source>
        <dbReference type="Google" id="ProtNLM"/>
    </source>
</evidence>
<feature type="region of interest" description="Disordered" evidence="4">
    <location>
        <begin position="56"/>
        <end position="77"/>
    </location>
</feature>
<reference evidence="7" key="1">
    <citation type="submission" date="2022-11" db="EMBL/GenBank/DDBJ databases">
        <authorList>
            <person name="Scott C."/>
            <person name="Bruce N."/>
        </authorList>
    </citation>
    <scope>NUCLEOTIDE SEQUENCE</scope>
</reference>
<evidence type="ECO:0000313" key="8">
    <source>
        <dbReference type="Proteomes" id="UP000838763"/>
    </source>
</evidence>
<dbReference type="PANTHER" id="PTHR43765">
    <property type="entry name" value="2-DEHYDROPANTOATE 2-REDUCTASE-RELATED"/>
    <property type="match status" value="1"/>
</dbReference>
<name>A0A9P1GUU3_9PEZI</name>
<keyword evidence="2" id="KW-0521">NADP</keyword>
<evidence type="ECO:0000256" key="2">
    <source>
        <dbReference type="ARBA" id="ARBA00022857"/>
    </source>
</evidence>
<dbReference type="InterPro" id="IPR050838">
    <property type="entry name" value="Ketopantoate_reductase"/>
</dbReference>
<dbReference type="Proteomes" id="UP000838763">
    <property type="component" value="Unassembled WGS sequence"/>
</dbReference>
<keyword evidence="3" id="KW-0560">Oxidoreductase</keyword>
<evidence type="ECO:0000256" key="3">
    <source>
        <dbReference type="ARBA" id="ARBA00023002"/>
    </source>
</evidence>
<dbReference type="InterPro" id="IPR008927">
    <property type="entry name" value="6-PGluconate_DH-like_C_sf"/>
</dbReference>
<feature type="domain" description="Ketopantoate reductase N-terminal" evidence="5">
    <location>
        <begin position="81"/>
        <end position="199"/>
    </location>
</feature>
<feature type="compositionally biased region" description="Low complexity" evidence="4">
    <location>
        <begin position="123"/>
        <end position="133"/>
    </location>
</feature>
<keyword evidence="8" id="KW-1185">Reference proteome</keyword>